<evidence type="ECO:0000313" key="12">
    <source>
        <dbReference type="Proteomes" id="UP000186698"/>
    </source>
</evidence>
<accession>A0A1L8F6M2</accession>
<dbReference type="InterPro" id="IPR039500">
    <property type="entry name" value="EVA1_dom"/>
</dbReference>
<keyword evidence="7 9" id="KW-0472">Membrane</keyword>
<dbReference type="CDD" id="cd22828">
    <property type="entry name" value="Gal_Rha_Lectin_EVA1_EVA1C_rpt1"/>
    <property type="match status" value="1"/>
</dbReference>
<dbReference type="OMA" id="TIPDYEC"/>
<comment type="similarity">
    <text evidence="2">Belongs to the EVA1 family.</text>
</comment>
<dbReference type="GO" id="GO:0030246">
    <property type="term" value="F:carbohydrate binding"/>
    <property type="evidence" value="ECO:0007669"/>
    <property type="project" value="UniProtKB-KW"/>
</dbReference>
<keyword evidence="10" id="KW-0732">Signal</keyword>
<feature type="compositionally biased region" description="Polar residues" evidence="8">
    <location>
        <begin position="376"/>
        <end position="397"/>
    </location>
</feature>
<gene>
    <name evidence="13 14" type="primary">XB5960368.L</name>
</gene>
<evidence type="ECO:0000313" key="14">
    <source>
        <dbReference type="Xenbase" id="XB-GENE-5960373"/>
    </source>
</evidence>
<reference evidence="13" key="1">
    <citation type="submission" date="2025-08" db="UniProtKB">
        <authorList>
            <consortium name="RefSeq"/>
        </authorList>
    </citation>
    <scope>IDENTIFICATION</scope>
    <source>
        <strain evidence="13">J_2021</strain>
        <tissue evidence="13">Erythrocytes</tissue>
    </source>
</reference>
<dbReference type="InterPro" id="IPR000922">
    <property type="entry name" value="Lectin_gal-bd_dom"/>
</dbReference>
<evidence type="ECO:0000256" key="3">
    <source>
        <dbReference type="ARBA" id="ARBA00022692"/>
    </source>
</evidence>
<evidence type="ECO:0000256" key="6">
    <source>
        <dbReference type="ARBA" id="ARBA00022989"/>
    </source>
</evidence>
<dbReference type="STRING" id="8355.A0A1L8F6M2"/>
<feature type="chain" id="PRO_5043915619" evidence="10">
    <location>
        <begin position="24"/>
        <end position="419"/>
    </location>
</feature>
<sequence length="419" mass="47528">MPTLHAPAWVMFTFILLPGFTGAANEFSAYLQKVLKTHTIHACDGDSVSVSCPHRTTVSILSAFYGRRISSQNLCPSIFGGSEENMFCSSPNTLQKLHDECQDRRSCHFSVNSRIFGSDPCPGTHKYLLVSYKCKPDHYKVRSICENEQLYLTCKNNSLLSIYSAHYGRTQKKKIECELENRTIPDYECSAQTALRKVSRICHRRHNCTITADTKTFGDPCFPGVPKYLTVSYTCVPRRLLEEFGTISHDPFALSDYTHGGWYTGPRLSRLTEDVMILNGCLEIFALIQDMPEKVALYFLCGVTAGLVMLLCIITPKMTVFKDMRKAFWEPQKTEEPMLGGIKLVVRRIDESRDNEDSSSESSFRRLSRSFLFPNNIFSPEATTPQDEANHIRSQNADDMWKPKEASPYAIQKIEESPN</sequence>
<keyword evidence="5" id="KW-0677">Repeat</keyword>
<dbReference type="RefSeq" id="XP_018085112.1">
    <property type="nucleotide sequence ID" value="XM_018229623.2"/>
</dbReference>
<evidence type="ECO:0000256" key="1">
    <source>
        <dbReference type="ARBA" id="ARBA00004167"/>
    </source>
</evidence>
<keyword evidence="12" id="KW-1185">Reference proteome</keyword>
<dbReference type="Xenbase" id="XB-GENE-5960373">
    <property type="gene designation" value="XB5960368.L"/>
</dbReference>
<dbReference type="CDD" id="cd22829">
    <property type="entry name" value="Gal_Rha_Lectin_EVA1_EVA1C_rpt2"/>
    <property type="match status" value="1"/>
</dbReference>
<evidence type="ECO:0000256" key="7">
    <source>
        <dbReference type="ARBA" id="ARBA00023136"/>
    </source>
</evidence>
<feature type="transmembrane region" description="Helical" evidence="9">
    <location>
        <begin position="295"/>
        <end position="316"/>
    </location>
</feature>
<keyword evidence="3 9" id="KW-0812">Transmembrane</keyword>
<dbReference type="AlphaFoldDB" id="A0A1L8F6M2"/>
<dbReference type="PANTHER" id="PTHR46780">
    <property type="entry name" value="PROTEIN EVA-1"/>
    <property type="match status" value="1"/>
</dbReference>
<dbReference type="InterPro" id="IPR043159">
    <property type="entry name" value="Lectin_gal-bd_sf"/>
</dbReference>
<evidence type="ECO:0000313" key="13">
    <source>
        <dbReference type="RefSeq" id="XP_018085112.1"/>
    </source>
</evidence>
<dbReference type="GeneID" id="733382"/>
<dbReference type="Pfam" id="PF14851">
    <property type="entry name" value="FAM176"/>
    <property type="match status" value="1"/>
</dbReference>
<name>A0A1L8F6M2_XENLA</name>
<organism evidence="12 13">
    <name type="scientific">Xenopus laevis</name>
    <name type="common">African clawed frog</name>
    <dbReference type="NCBI Taxonomy" id="8355"/>
    <lineage>
        <taxon>Eukaryota</taxon>
        <taxon>Metazoa</taxon>
        <taxon>Chordata</taxon>
        <taxon>Craniata</taxon>
        <taxon>Vertebrata</taxon>
        <taxon>Euteleostomi</taxon>
        <taxon>Amphibia</taxon>
        <taxon>Batrachia</taxon>
        <taxon>Anura</taxon>
        <taxon>Pipoidea</taxon>
        <taxon>Pipidae</taxon>
        <taxon>Xenopodinae</taxon>
        <taxon>Xenopus</taxon>
        <taxon>Xenopus</taxon>
    </lineage>
</organism>
<dbReference type="Bgee" id="733382">
    <property type="expression patterns" value="Expressed in brain and 9 other cell types or tissues"/>
</dbReference>
<evidence type="ECO:0000256" key="8">
    <source>
        <dbReference type="SAM" id="MobiDB-lite"/>
    </source>
</evidence>
<feature type="domain" description="SUEL-type lectin" evidence="11">
    <location>
        <begin position="42"/>
        <end position="135"/>
    </location>
</feature>
<dbReference type="PaxDb" id="8355-A0A1L8F6M2"/>
<dbReference type="AGR" id="Xenbase:XB-GENE-5960373"/>
<dbReference type="PROSITE" id="PS50228">
    <property type="entry name" value="SUEL_LECTIN"/>
    <property type="match status" value="2"/>
</dbReference>
<keyword evidence="6 9" id="KW-1133">Transmembrane helix</keyword>
<evidence type="ECO:0000259" key="11">
    <source>
        <dbReference type="PROSITE" id="PS50228"/>
    </source>
</evidence>
<comment type="subcellular location">
    <subcellularLocation>
        <location evidence="1">Membrane</location>
        <topology evidence="1">Single-pass membrane protein</topology>
    </subcellularLocation>
</comment>
<keyword evidence="4" id="KW-0430">Lectin</keyword>
<evidence type="ECO:0000256" key="4">
    <source>
        <dbReference type="ARBA" id="ARBA00022734"/>
    </source>
</evidence>
<evidence type="ECO:0000256" key="10">
    <source>
        <dbReference type="SAM" id="SignalP"/>
    </source>
</evidence>
<feature type="signal peptide" evidence="10">
    <location>
        <begin position="1"/>
        <end position="23"/>
    </location>
</feature>
<evidence type="ECO:0000256" key="2">
    <source>
        <dbReference type="ARBA" id="ARBA00006023"/>
    </source>
</evidence>
<evidence type="ECO:0000256" key="5">
    <source>
        <dbReference type="ARBA" id="ARBA00022737"/>
    </source>
</evidence>
<dbReference type="OrthoDB" id="5970528at2759"/>
<dbReference type="Proteomes" id="UP000186698">
    <property type="component" value="Chromosome 8L"/>
</dbReference>
<dbReference type="CTD" id="733382"/>
<dbReference type="Gene3D" id="2.60.120.740">
    <property type="match status" value="2"/>
</dbReference>
<feature type="region of interest" description="Disordered" evidence="8">
    <location>
        <begin position="376"/>
        <end position="419"/>
    </location>
</feature>
<proteinExistence type="inferred from homology"/>
<protein>
    <submittedName>
        <fullName evidence="13">Protein eva-1 homolog C isoform X1</fullName>
    </submittedName>
</protein>
<evidence type="ECO:0000256" key="9">
    <source>
        <dbReference type="SAM" id="Phobius"/>
    </source>
</evidence>
<dbReference type="FunFam" id="2.60.120.740:FF:000003">
    <property type="entry name" value="Protein eva-1 homolog C"/>
    <property type="match status" value="1"/>
</dbReference>
<dbReference type="Pfam" id="PF02140">
    <property type="entry name" value="SUEL_Lectin"/>
    <property type="match status" value="2"/>
</dbReference>
<feature type="domain" description="SUEL-type lectin" evidence="11">
    <location>
        <begin position="144"/>
        <end position="236"/>
    </location>
</feature>
<dbReference type="GO" id="GO:0016020">
    <property type="term" value="C:membrane"/>
    <property type="evidence" value="ECO:0007669"/>
    <property type="project" value="UniProtKB-SubCell"/>
</dbReference>